<keyword evidence="2" id="KW-0472">Membrane</keyword>
<dbReference type="PANTHER" id="PTHR30373">
    <property type="entry name" value="UPF0603 PROTEIN YGCG"/>
    <property type="match status" value="1"/>
</dbReference>
<evidence type="ECO:0000313" key="5">
    <source>
        <dbReference type="EMBL" id="AXC14485.1"/>
    </source>
</evidence>
<proteinExistence type="predicted"/>
<dbReference type="KEGG" id="abas:ACPOL_5231"/>
<feature type="chain" id="PRO_5016284371" evidence="3">
    <location>
        <begin position="29"/>
        <end position="264"/>
    </location>
</feature>
<dbReference type="Proteomes" id="UP000253606">
    <property type="component" value="Chromosome"/>
</dbReference>
<keyword evidence="3" id="KW-0732">Signal</keyword>
<dbReference type="PANTHER" id="PTHR30373:SF2">
    <property type="entry name" value="UPF0603 PROTEIN YGCG"/>
    <property type="match status" value="1"/>
</dbReference>
<feature type="transmembrane region" description="Helical" evidence="2">
    <location>
        <begin position="191"/>
        <end position="212"/>
    </location>
</feature>
<sequence>MIARPRTAFAYRLLLLLLCLCGSCLANAERVEDLPKPTNYVSDFAGVLSPQTQQALDALCAQVDRQAKAQIAVVTVKSLDGEPIENFATALEDKWKVGKKGTDRGIILLFAIQDRKWRIETGYGLEGILPDSKVGVIGRSIVPALEAGNYDSAISSAVVQVANVIAADAGVSLQNAPRRGPPQRQVKQISLGQLLVGGAVLLLLLILFARFAPSGTLGFLLGMFLGGGFGGGGGRGGGGGDGDGGGFGGFGGGSSGGGGASGDW</sequence>
<dbReference type="InterPro" id="IPR007621">
    <property type="entry name" value="TPM_dom"/>
</dbReference>
<keyword evidence="2" id="KW-1133">Transmembrane helix</keyword>
<feature type="domain" description="TPM" evidence="4">
    <location>
        <begin position="41"/>
        <end position="163"/>
    </location>
</feature>
<dbReference type="EMBL" id="CP030840">
    <property type="protein sequence ID" value="AXC14485.1"/>
    <property type="molecule type" value="Genomic_DNA"/>
</dbReference>
<feature type="signal peptide" evidence="3">
    <location>
        <begin position="1"/>
        <end position="28"/>
    </location>
</feature>
<dbReference type="Pfam" id="PF04536">
    <property type="entry name" value="TPM_phosphatase"/>
    <property type="match status" value="1"/>
</dbReference>
<evidence type="ECO:0000313" key="6">
    <source>
        <dbReference type="Proteomes" id="UP000253606"/>
    </source>
</evidence>
<evidence type="ECO:0000256" key="1">
    <source>
        <dbReference type="SAM" id="MobiDB-lite"/>
    </source>
</evidence>
<dbReference type="RefSeq" id="WP_114209249.1">
    <property type="nucleotide sequence ID" value="NZ_CP030840.1"/>
</dbReference>
<evidence type="ECO:0000256" key="3">
    <source>
        <dbReference type="SAM" id="SignalP"/>
    </source>
</evidence>
<dbReference type="Gene3D" id="3.10.310.50">
    <property type="match status" value="1"/>
</dbReference>
<keyword evidence="2" id="KW-0812">Transmembrane</keyword>
<protein>
    <submittedName>
        <fullName evidence="5">Beta-propeller domains of methanol dehydrogenase type</fullName>
    </submittedName>
</protein>
<evidence type="ECO:0000259" key="4">
    <source>
        <dbReference type="Pfam" id="PF04536"/>
    </source>
</evidence>
<organism evidence="5 6">
    <name type="scientific">Acidisarcina polymorpha</name>
    <dbReference type="NCBI Taxonomy" id="2211140"/>
    <lineage>
        <taxon>Bacteria</taxon>
        <taxon>Pseudomonadati</taxon>
        <taxon>Acidobacteriota</taxon>
        <taxon>Terriglobia</taxon>
        <taxon>Terriglobales</taxon>
        <taxon>Acidobacteriaceae</taxon>
        <taxon>Acidisarcina</taxon>
    </lineage>
</organism>
<accession>A0A2Z5G737</accession>
<reference evidence="5 6" key="1">
    <citation type="journal article" date="2018" name="Front. Microbiol.">
        <title>Hydrolytic Capabilities as a Key to Environmental Success: Chitinolytic and Cellulolytic Acidobacteria From Acidic Sub-arctic Soils and Boreal Peatlands.</title>
        <authorList>
            <person name="Belova S.E."/>
            <person name="Ravin N.V."/>
            <person name="Pankratov T.A."/>
            <person name="Rakitin A.L."/>
            <person name="Ivanova A.A."/>
            <person name="Beletsky A.V."/>
            <person name="Mardanov A.V."/>
            <person name="Sinninghe Damste J.S."/>
            <person name="Dedysh S.N."/>
        </authorList>
    </citation>
    <scope>NUCLEOTIDE SEQUENCE [LARGE SCALE GENOMIC DNA]</scope>
    <source>
        <strain evidence="5 6">SBC82</strain>
    </source>
</reference>
<dbReference type="AlphaFoldDB" id="A0A2Z5G737"/>
<feature type="region of interest" description="Disordered" evidence="1">
    <location>
        <begin position="236"/>
        <end position="264"/>
    </location>
</feature>
<evidence type="ECO:0000256" key="2">
    <source>
        <dbReference type="SAM" id="Phobius"/>
    </source>
</evidence>
<gene>
    <name evidence="5" type="ORF">ACPOL_5231</name>
</gene>
<keyword evidence="6" id="KW-1185">Reference proteome</keyword>
<name>A0A2Z5G737_9BACT</name>